<dbReference type="InterPro" id="IPR006860">
    <property type="entry name" value="FecR"/>
</dbReference>
<organism evidence="4 5">
    <name type="scientific">Pedobacter panaciterrae</name>
    <dbReference type="NCBI Taxonomy" id="363849"/>
    <lineage>
        <taxon>Bacteria</taxon>
        <taxon>Pseudomonadati</taxon>
        <taxon>Bacteroidota</taxon>
        <taxon>Sphingobacteriia</taxon>
        <taxon>Sphingobacteriales</taxon>
        <taxon>Sphingobacteriaceae</taxon>
        <taxon>Pedobacter</taxon>
    </lineage>
</organism>
<name>A0ABU8NG05_9SPHI</name>
<dbReference type="Gene3D" id="2.60.120.1440">
    <property type="match status" value="1"/>
</dbReference>
<dbReference type="InterPro" id="IPR012373">
    <property type="entry name" value="Ferrdict_sens_TM"/>
</dbReference>
<feature type="domain" description="Protein FecR C-terminal" evidence="3">
    <location>
        <begin position="264"/>
        <end position="332"/>
    </location>
</feature>
<dbReference type="Pfam" id="PF16344">
    <property type="entry name" value="FecR_C"/>
    <property type="match status" value="1"/>
</dbReference>
<gene>
    <name evidence="4" type="ORF">WAE58_01775</name>
</gene>
<keyword evidence="5" id="KW-1185">Reference proteome</keyword>
<keyword evidence="1" id="KW-0472">Membrane</keyword>
<dbReference type="Pfam" id="PF04773">
    <property type="entry name" value="FecR"/>
    <property type="match status" value="1"/>
</dbReference>
<feature type="domain" description="FecR protein" evidence="2">
    <location>
        <begin position="129"/>
        <end position="216"/>
    </location>
</feature>
<dbReference type="PANTHER" id="PTHR30273">
    <property type="entry name" value="PERIPLASMIC SIGNAL SENSOR AND SIGMA FACTOR ACTIVATOR FECR-RELATED"/>
    <property type="match status" value="1"/>
</dbReference>
<evidence type="ECO:0000256" key="1">
    <source>
        <dbReference type="SAM" id="Phobius"/>
    </source>
</evidence>
<reference evidence="4 5" key="1">
    <citation type="submission" date="2024-03" db="EMBL/GenBank/DDBJ databases">
        <title>Sequence of Lycoming College Course Isolates.</title>
        <authorList>
            <person name="Plotts O."/>
            <person name="Newman J."/>
        </authorList>
    </citation>
    <scope>NUCLEOTIDE SEQUENCE [LARGE SCALE GENOMIC DNA]</scope>
    <source>
        <strain evidence="4 5">CJB-3</strain>
    </source>
</reference>
<evidence type="ECO:0000259" key="2">
    <source>
        <dbReference type="Pfam" id="PF04773"/>
    </source>
</evidence>
<accession>A0ABU8NG05</accession>
<sequence>MKTEIDRELLVRYINGKCTADELLHVKHFLQDPGWQHALEAILEADFSTVEPAPQADETTLEEWNQEFRDKYFKKMPMKLWYTKWIGYAAACLLVLGIGGYLLGEHLVKTKPAFTTAKVMIEKTNPRGIRSKVTLPDSSVVYLGAGSSIRYPQQFAANERNLTLTGEAFFEISKNPKRPFVIHTGEIQTTVLGTSFKITAFKDDPLFVEVATGKVRVSRKENTKVAELAVLVPGEGISWDHQLGKASIIPVDVSAIQGWSSGEITFKNRSLAQIADELENWYNIEIRFAGSASVRKRLSLSVDGKASLSDALDIICNTADLKYRFNGRQEIIISGKE</sequence>
<keyword evidence="1" id="KW-1133">Transmembrane helix</keyword>
<proteinExistence type="predicted"/>
<dbReference type="InterPro" id="IPR032508">
    <property type="entry name" value="FecR_C"/>
</dbReference>
<feature type="transmembrane region" description="Helical" evidence="1">
    <location>
        <begin position="85"/>
        <end position="104"/>
    </location>
</feature>
<comment type="caution">
    <text evidence="4">The sequence shown here is derived from an EMBL/GenBank/DDBJ whole genome shotgun (WGS) entry which is preliminary data.</text>
</comment>
<dbReference type="RefSeq" id="WP_288880224.1">
    <property type="nucleotide sequence ID" value="NZ_CBFGNQ010000004.1"/>
</dbReference>
<evidence type="ECO:0000313" key="5">
    <source>
        <dbReference type="Proteomes" id="UP001378956"/>
    </source>
</evidence>
<evidence type="ECO:0000259" key="3">
    <source>
        <dbReference type="Pfam" id="PF16344"/>
    </source>
</evidence>
<dbReference type="PIRSF" id="PIRSF018266">
    <property type="entry name" value="FecR"/>
    <property type="match status" value="1"/>
</dbReference>
<keyword evidence="1" id="KW-0812">Transmembrane</keyword>
<dbReference type="EMBL" id="JBBEUB010000001">
    <property type="protein sequence ID" value="MEJ2901132.1"/>
    <property type="molecule type" value="Genomic_DNA"/>
</dbReference>
<evidence type="ECO:0000313" key="4">
    <source>
        <dbReference type="EMBL" id="MEJ2901132.1"/>
    </source>
</evidence>
<dbReference type="Gene3D" id="3.55.50.30">
    <property type="match status" value="1"/>
</dbReference>
<protein>
    <submittedName>
        <fullName evidence="4">FecR domain-containing protein</fullName>
    </submittedName>
</protein>
<dbReference type="PANTHER" id="PTHR30273:SF2">
    <property type="entry name" value="PROTEIN FECR"/>
    <property type="match status" value="1"/>
</dbReference>
<dbReference type="Proteomes" id="UP001378956">
    <property type="component" value="Unassembled WGS sequence"/>
</dbReference>